<evidence type="ECO:0000256" key="5">
    <source>
        <dbReference type="ARBA" id="ARBA00023136"/>
    </source>
</evidence>
<dbReference type="PANTHER" id="PTHR23513:SF6">
    <property type="entry name" value="MAJOR FACILITATOR SUPERFAMILY ASSOCIATED DOMAIN-CONTAINING PROTEIN"/>
    <property type="match status" value="1"/>
</dbReference>
<dbReference type="PANTHER" id="PTHR23513">
    <property type="entry name" value="INTEGRAL MEMBRANE EFFLUX PROTEIN-RELATED"/>
    <property type="match status" value="1"/>
</dbReference>
<comment type="caution">
    <text evidence="7">The sequence shown here is derived from an EMBL/GenBank/DDBJ whole genome shotgun (WGS) entry which is preliminary data.</text>
</comment>
<evidence type="ECO:0000256" key="2">
    <source>
        <dbReference type="ARBA" id="ARBA00022475"/>
    </source>
</evidence>
<feature type="transmembrane region" description="Helical" evidence="6">
    <location>
        <begin position="340"/>
        <end position="360"/>
    </location>
</feature>
<dbReference type="GO" id="GO:0005886">
    <property type="term" value="C:plasma membrane"/>
    <property type="evidence" value="ECO:0007669"/>
    <property type="project" value="UniProtKB-SubCell"/>
</dbReference>
<feature type="transmembrane region" description="Helical" evidence="6">
    <location>
        <begin position="278"/>
        <end position="300"/>
    </location>
</feature>
<dbReference type="InterPro" id="IPR036259">
    <property type="entry name" value="MFS_trans_sf"/>
</dbReference>
<accession>A0A202B5R0</accession>
<gene>
    <name evidence="7" type="ORF">CBW21_17105</name>
</gene>
<feature type="transmembrane region" description="Helical" evidence="6">
    <location>
        <begin position="401"/>
        <end position="424"/>
    </location>
</feature>
<evidence type="ECO:0000313" key="7">
    <source>
        <dbReference type="EMBL" id="OVE46864.1"/>
    </source>
</evidence>
<protein>
    <recommendedName>
        <fullName evidence="9">MFS transporter</fullName>
    </recommendedName>
</protein>
<dbReference type="Pfam" id="PF07690">
    <property type="entry name" value="MFS_1"/>
    <property type="match status" value="1"/>
</dbReference>
<feature type="transmembrane region" description="Helical" evidence="6">
    <location>
        <begin position="136"/>
        <end position="161"/>
    </location>
</feature>
<dbReference type="InterPro" id="IPR011701">
    <property type="entry name" value="MFS"/>
</dbReference>
<keyword evidence="4 6" id="KW-1133">Transmembrane helix</keyword>
<dbReference type="SUPFAM" id="SSF103473">
    <property type="entry name" value="MFS general substrate transporter"/>
    <property type="match status" value="1"/>
</dbReference>
<dbReference type="EMBL" id="NHOO01000015">
    <property type="protein sequence ID" value="OVE46864.1"/>
    <property type="molecule type" value="Genomic_DNA"/>
</dbReference>
<dbReference type="GO" id="GO:0022857">
    <property type="term" value="F:transmembrane transporter activity"/>
    <property type="evidence" value="ECO:0007669"/>
    <property type="project" value="InterPro"/>
</dbReference>
<sequence length="497" mass="52018">MDCGLAQMASRLGVLGGAGQSHHLVAIASGWALGGMVGRNAVRHESGALVSLVLKRFRSLGAAFACMWLSEMITGLGSLLLQFALGVWIYQKTGSVEDFSFALLTGTLPAFLLLPIAGACADLLDRRKVLIACDFLLLLLIGVLSFMIWLDALLVPAAMAMNGLVALIHLFRRPSYQVALSRLLPVNQLSQANGLRTLSDGLVQLAGPMLAGALMFQFGLTGILPLETLLIAAAVLLVLRAMRGATEPAAAGNTVGRLWRHSRSSLSKTMAYLNGQRAMFGLLIYMLLQVALITLVSSMLTPLVLARHGSDTLGMVMGCGAFGAIGGAIAVTISNPKRRLMRWIILSDLLLAVAVAMAGFVEKPLLWALAAMAAMACGSVSNSCTLSLWMRKTPLDWRGSLFSLLASINLAAVSAMLLAGGVLVERVLAPAMMPGGGLADLLGGWLGIGQGRGVALLFVLCGIGSLAISVFALLGTNLAQLDDMVEDAPIGLSESVA</sequence>
<organism evidence="7 8">
    <name type="scientific">Chromobacterium violaceum</name>
    <dbReference type="NCBI Taxonomy" id="536"/>
    <lineage>
        <taxon>Bacteria</taxon>
        <taxon>Pseudomonadati</taxon>
        <taxon>Pseudomonadota</taxon>
        <taxon>Betaproteobacteria</taxon>
        <taxon>Neisseriales</taxon>
        <taxon>Chromobacteriaceae</taxon>
        <taxon>Chromobacterium</taxon>
    </lineage>
</organism>
<feature type="transmembrane region" description="Helical" evidence="6">
    <location>
        <begin position="214"/>
        <end position="239"/>
    </location>
</feature>
<keyword evidence="2" id="KW-1003">Cell membrane</keyword>
<dbReference type="AlphaFoldDB" id="A0A202B5R0"/>
<feature type="transmembrane region" description="Helical" evidence="6">
    <location>
        <begin position="454"/>
        <end position="474"/>
    </location>
</feature>
<evidence type="ECO:0000256" key="6">
    <source>
        <dbReference type="SAM" id="Phobius"/>
    </source>
</evidence>
<comment type="subcellular location">
    <subcellularLocation>
        <location evidence="1">Cell membrane</location>
        <topology evidence="1">Multi-pass membrane protein</topology>
    </subcellularLocation>
</comment>
<evidence type="ECO:0000256" key="1">
    <source>
        <dbReference type="ARBA" id="ARBA00004651"/>
    </source>
</evidence>
<feature type="transmembrane region" description="Helical" evidence="6">
    <location>
        <begin position="101"/>
        <end position="124"/>
    </location>
</feature>
<reference evidence="7 8" key="1">
    <citation type="submission" date="2017-05" db="EMBL/GenBank/DDBJ databases">
        <title>Chromobacterium violaceum GHPS1 isolated from Hydrocarbon polluted soil in French Guiana display an awesome secondary metabolite arsenal and a battery of drug and heavy-metal-resistance and detoxification of xenobiotics proteins.</title>
        <authorList>
            <person name="Belbahri L."/>
        </authorList>
    </citation>
    <scope>NUCLEOTIDE SEQUENCE [LARGE SCALE GENOMIC DNA]</scope>
    <source>
        <strain evidence="7 8">GHPS1</strain>
    </source>
</reference>
<keyword evidence="3 6" id="KW-0812">Transmembrane</keyword>
<proteinExistence type="predicted"/>
<keyword evidence="5 6" id="KW-0472">Membrane</keyword>
<dbReference type="CDD" id="cd06173">
    <property type="entry name" value="MFS_MefA_like"/>
    <property type="match status" value="1"/>
</dbReference>
<keyword evidence="8" id="KW-1185">Reference proteome</keyword>
<dbReference type="Proteomes" id="UP000196342">
    <property type="component" value="Unassembled WGS sequence"/>
</dbReference>
<evidence type="ECO:0000313" key="8">
    <source>
        <dbReference type="Proteomes" id="UP000196342"/>
    </source>
</evidence>
<name>A0A202B5R0_CHRVL</name>
<feature type="transmembrane region" description="Helical" evidence="6">
    <location>
        <begin position="62"/>
        <end position="89"/>
    </location>
</feature>
<dbReference type="Gene3D" id="1.20.1250.20">
    <property type="entry name" value="MFS general substrate transporter like domains"/>
    <property type="match status" value="1"/>
</dbReference>
<feature type="transmembrane region" description="Helical" evidence="6">
    <location>
        <begin position="366"/>
        <end position="389"/>
    </location>
</feature>
<evidence type="ECO:0008006" key="9">
    <source>
        <dbReference type="Google" id="ProtNLM"/>
    </source>
</evidence>
<feature type="transmembrane region" description="Helical" evidence="6">
    <location>
        <begin position="312"/>
        <end position="333"/>
    </location>
</feature>
<evidence type="ECO:0000256" key="3">
    <source>
        <dbReference type="ARBA" id="ARBA00022692"/>
    </source>
</evidence>
<evidence type="ECO:0000256" key="4">
    <source>
        <dbReference type="ARBA" id="ARBA00022989"/>
    </source>
</evidence>